<gene>
    <name evidence="2" type="ORF">EJ903_13830</name>
</gene>
<evidence type="ECO:0000256" key="1">
    <source>
        <dbReference type="SAM" id="Phobius"/>
    </source>
</evidence>
<keyword evidence="1" id="KW-0472">Membrane</keyword>
<comment type="caution">
    <text evidence="2">The sequence shown here is derived from an EMBL/GenBank/DDBJ whole genome shotgun (WGS) entry which is preliminary data.</text>
</comment>
<feature type="transmembrane region" description="Helical" evidence="1">
    <location>
        <begin position="29"/>
        <end position="48"/>
    </location>
</feature>
<reference evidence="2 3" key="1">
    <citation type="submission" date="2018-12" db="EMBL/GenBank/DDBJ databases">
        <authorList>
            <person name="Yang Y."/>
        </authorList>
    </citation>
    <scope>NUCLEOTIDE SEQUENCE [LARGE SCALE GENOMIC DNA]</scope>
    <source>
        <strain evidence="2 3">L-25-5w-1</strain>
    </source>
</reference>
<name>A0A431VH60_9PROT</name>
<dbReference type="RefSeq" id="WP_126616334.1">
    <property type="nucleotide sequence ID" value="NZ_JBHUCY010000030.1"/>
</dbReference>
<keyword evidence="1" id="KW-0812">Transmembrane</keyword>
<evidence type="ECO:0000313" key="2">
    <source>
        <dbReference type="EMBL" id="RTR19114.1"/>
    </source>
</evidence>
<evidence type="ECO:0000313" key="3">
    <source>
        <dbReference type="Proteomes" id="UP000277007"/>
    </source>
</evidence>
<dbReference type="AlphaFoldDB" id="A0A431VH60"/>
<accession>A0A431VH60</accession>
<keyword evidence="1" id="KW-1133">Transmembrane helix</keyword>
<dbReference type="Proteomes" id="UP000277007">
    <property type="component" value="Unassembled WGS sequence"/>
</dbReference>
<sequence length="75" mass="8147">MLLPLHLHQQADTGLAHDHDEPLHGRDCVAPLILSIVAALLALAVLGADWRGTWLDRDASLPPSTRSLVITPMPR</sequence>
<keyword evidence="3" id="KW-1185">Reference proteome</keyword>
<dbReference type="EMBL" id="RXMA01000012">
    <property type="protein sequence ID" value="RTR19114.1"/>
    <property type="molecule type" value="Genomic_DNA"/>
</dbReference>
<organism evidence="2 3">
    <name type="scientific">Azospirillum griseum</name>
    <dbReference type="NCBI Taxonomy" id="2496639"/>
    <lineage>
        <taxon>Bacteria</taxon>
        <taxon>Pseudomonadati</taxon>
        <taxon>Pseudomonadota</taxon>
        <taxon>Alphaproteobacteria</taxon>
        <taxon>Rhodospirillales</taxon>
        <taxon>Azospirillaceae</taxon>
        <taxon>Azospirillum</taxon>
    </lineage>
</organism>
<protein>
    <submittedName>
        <fullName evidence="2">Uncharacterized protein</fullName>
    </submittedName>
</protein>
<proteinExistence type="predicted"/>